<name>A0AAV1S566_9ROSI</name>
<sequence>MNGNLKRPKEATEGLTTAPSTFFTVKKCSADNSKSSSRNPFLFERCYTMPVKSVEVSNHGSIPSADRA</sequence>
<proteinExistence type="predicted"/>
<keyword evidence="2" id="KW-1185">Reference proteome</keyword>
<dbReference type="EMBL" id="CAWUPB010001173">
    <property type="protein sequence ID" value="CAK7346386.1"/>
    <property type="molecule type" value="Genomic_DNA"/>
</dbReference>
<accession>A0AAV1S566</accession>
<comment type="caution">
    <text evidence="1">The sequence shown here is derived from an EMBL/GenBank/DDBJ whole genome shotgun (WGS) entry which is preliminary data.</text>
</comment>
<protein>
    <submittedName>
        <fullName evidence="1">Uncharacterized protein</fullName>
    </submittedName>
</protein>
<evidence type="ECO:0000313" key="1">
    <source>
        <dbReference type="EMBL" id="CAK7346386.1"/>
    </source>
</evidence>
<gene>
    <name evidence="1" type="ORF">DCAF_LOCUS19062</name>
</gene>
<evidence type="ECO:0000313" key="2">
    <source>
        <dbReference type="Proteomes" id="UP001314170"/>
    </source>
</evidence>
<dbReference type="AlphaFoldDB" id="A0AAV1S566"/>
<reference evidence="1 2" key="1">
    <citation type="submission" date="2024-01" db="EMBL/GenBank/DDBJ databases">
        <authorList>
            <person name="Waweru B."/>
        </authorList>
    </citation>
    <scope>NUCLEOTIDE SEQUENCE [LARGE SCALE GENOMIC DNA]</scope>
</reference>
<dbReference type="Proteomes" id="UP001314170">
    <property type="component" value="Unassembled WGS sequence"/>
</dbReference>
<organism evidence="1 2">
    <name type="scientific">Dovyalis caffra</name>
    <dbReference type="NCBI Taxonomy" id="77055"/>
    <lineage>
        <taxon>Eukaryota</taxon>
        <taxon>Viridiplantae</taxon>
        <taxon>Streptophyta</taxon>
        <taxon>Embryophyta</taxon>
        <taxon>Tracheophyta</taxon>
        <taxon>Spermatophyta</taxon>
        <taxon>Magnoliopsida</taxon>
        <taxon>eudicotyledons</taxon>
        <taxon>Gunneridae</taxon>
        <taxon>Pentapetalae</taxon>
        <taxon>rosids</taxon>
        <taxon>fabids</taxon>
        <taxon>Malpighiales</taxon>
        <taxon>Salicaceae</taxon>
        <taxon>Flacourtieae</taxon>
        <taxon>Dovyalis</taxon>
    </lineage>
</organism>